<dbReference type="EMBL" id="JGZD01000008">
    <property type="protein sequence ID" value="KFI73047.1"/>
    <property type="molecule type" value="Genomic_DNA"/>
</dbReference>
<accession>A0A087BPU7</accession>
<protein>
    <submittedName>
        <fullName evidence="2">Uncharacterized protein</fullName>
    </submittedName>
</protein>
<dbReference type="eggNOG" id="ENOG5031CSW">
    <property type="taxonomic scope" value="Bacteria"/>
</dbReference>
<feature type="region of interest" description="Disordered" evidence="1">
    <location>
        <begin position="572"/>
        <end position="593"/>
    </location>
</feature>
<reference evidence="2 3" key="1">
    <citation type="submission" date="2014-03" db="EMBL/GenBank/DDBJ databases">
        <title>Genomics of Bifidobacteria.</title>
        <authorList>
            <person name="Ventura M."/>
            <person name="Milani C."/>
            <person name="Lugli G.A."/>
        </authorList>
    </citation>
    <scope>NUCLEOTIDE SEQUENCE [LARGE SCALE GENOMIC DNA]</scope>
    <source>
        <strain evidence="2 3">LMG 11592</strain>
    </source>
</reference>
<evidence type="ECO:0000256" key="1">
    <source>
        <dbReference type="SAM" id="MobiDB-lite"/>
    </source>
</evidence>
<gene>
    <name evidence="2" type="ORF">BMIN_0766</name>
</gene>
<organism evidence="2 3">
    <name type="scientific">Bifidobacterium minimum</name>
    <dbReference type="NCBI Taxonomy" id="1693"/>
    <lineage>
        <taxon>Bacteria</taxon>
        <taxon>Bacillati</taxon>
        <taxon>Actinomycetota</taxon>
        <taxon>Actinomycetes</taxon>
        <taxon>Bifidobacteriales</taxon>
        <taxon>Bifidobacteriaceae</taxon>
        <taxon>Bifidobacterium</taxon>
    </lineage>
</organism>
<name>A0A087BPU7_9BIFI</name>
<dbReference type="Proteomes" id="UP000029014">
    <property type="component" value="Unassembled WGS sequence"/>
</dbReference>
<dbReference type="PROSITE" id="PS50231">
    <property type="entry name" value="RICIN_B_LECTIN"/>
    <property type="match status" value="1"/>
</dbReference>
<evidence type="ECO:0000313" key="3">
    <source>
        <dbReference type="Proteomes" id="UP000029014"/>
    </source>
</evidence>
<feature type="region of interest" description="Disordered" evidence="1">
    <location>
        <begin position="1"/>
        <end position="26"/>
    </location>
</feature>
<comment type="caution">
    <text evidence="2">The sequence shown here is derived from an EMBL/GenBank/DDBJ whole genome shotgun (WGS) entry which is preliminary data.</text>
</comment>
<keyword evidence="3" id="KW-1185">Reference proteome</keyword>
<dbReference type="STRING" id="1693.BMIN_0766"/>
<proteinExistence type="predicted"/>
<dbReference type="AlphaFoldDB" id="A0A087BPU7"/>
<evidence type="ECO:0000313" key="2">
    <source>
        <dbReference type="EMBL" id="KFI73047.1"/>
    </source>
</evidence>
<sequence>MWFMEFEGSKGSRVKRLSGSGGSPSHGQRGFTLVEVIVATKSLSGIYQFGWSKTTSSGSSGGTSGSTTFYGKALTINGDKGAWIYAESYDAATGVLIANNNTLSDWWKVQNNPSGATGLIVQDPRYQTCMVAATDTTTGDVDPTKDATEDSPVRLFRVATSTDNNGTITITYSDQCKSTGAYKHLNTWVYSADDSIRLAGTDLCVTGEGDTVNMPAKLEKCGTGYSPRVNGAAAYEATYATKEANDPDSLLNKNQKWAFYYGFMNARDDVKDSNSKTLYQTLFGYRGLYENFSTGGGSGEYPGTCDTGAGEQFSDGSKACYLISSKWQNPRIMNDWTTNQNVFYTGSLGMAGESGYETKQIVSSTGYCIDGRQSRNTGKLTTLPCNVDAEPLEPSCDYNNCSTDWHWISQHIDYIEAASATDFTADKTPVLTTLTSQSYWNDQANENFCFEIQTSSESKAQKVLNLYGAYSACPTASSTDSTHSFYRFGYVGADSKFNYKFVLASTVNPTNPDSSSDPQCLTQMSPDDPDFDFHDYWYDPTMSYIALESCSASSTNIYGQTTYPQEWNTASGYSHSSGSGSGGSSGSSGTSMTAGTGSFIVTKQLS</sequence>